<accession>A0A835SJQ5</accession>
<sequence>MLQDARGLAPLHIYMQGDSAFRQQKNFLCHLLQPGFTGGEWALDVALRYAEPISGCYSPELGVRVTHVDNSCCNVNSLAHLARTDADPYGSPNPPAWRPAGVGGSSSSGNGSSSSTQQQVPAGHRDTTLVVFMNCGLHLMHLGEARPFECLPEQYGYMRVLRDFSDTAARLYPRSPQVFMTSNDICQSSFRGLYEQVLLNMTRDPESLIRQCVAVNNNVKIAGAQLAGNIAAITAACRNGLFIGESARLLRERMLMAVALLRRRHHGRAFVSSSAAAAAAATAGGGGRRLAHNGGGIDGVAPGEAGVGSDTAADGADEDDSGAGGAHAHGPQLRQLLAAQHGAAAAAAASKTAATTAAAAAYDSVRHPQQQHEMEVEALLAEGAGGSPVPPTTVDVVDGYAITAGQCWASQVNDGRHYPYLVPMQVLELISVLHRRLLSSPQQQHRAATMHTR</sequence>
<evidence type="ECO:0000313" key="3">
    <source>
        <dbReference type="Proteomes" id="UP000650467"/>
    </source>
</evidence>
<comment type="caution">
    <text evidence="2">The sequence shown here is derived from an EMBL/GenBank/DDBJ whole genome shotgun (WGS) entry which is preliminary data.</text>
</comment>
<reference evidence="2" key="1">
    <citation type="journal article" date="2020" name="bioRxiv">
        <title>Comparative genomics of Chlamydomonas.</title>
        <authorList>
            <person name="Craig R.J."/>
            <person name="Hasan A.R."/>
            <person name="Ness R.W."/>
            <person name="Keightley P.D."/>
        </authorList>
    </citation>
    <scope>NUCLEOTIDE SEQUENCE</scope>
    <source>
        <strain evidence="2">SAG 7.73</strain>
    </source>
</reference>
<keyword evidence="3" id="KW-1185">Reference proteome</keyword>
<dbReference type="EMBL" id="JAEHOC010000049">
    <property type="protein sequence ID" value="KAG2426212.1"/>
    <property type="molecule type" value="Genomic_DNA"/>
</dbReference>
<gene>
    <name evidence="2" type="ORF">HXX76_013193</name>
</gene>
<feature type="region of interest" description="Disordered" evidence="1">
    <location>
        <begin position="89"/>
        <end position="123"/>
    </location>
</feature>
<name>A0A835SJQ5_CHLIN</name>
<organism evidence="2 3">
    <name type="scientific">Chlamydomonas incerta</name>
    <dbReference type="NCBI Taxonomy" id="51695"/>
    <lineage>
        <taxon>Eukaryota</taxon>
        <taxon>Viridiplantae</taxon>
        <taxon>Chlorophyta</taxon>
        <taxon>core chlorophytes</taxon>
        <taxon>Chlorophyceae</taxon>
        <taxon>CS clade</taxon>
        <taxon>Chlamydomonadales</taxon>
        <taxon>Chlamydomonadaceae</taxon>
        <taxon>Chlamydomonas</taxon>
    </lineage>
</organism>
<protein>
    <submittedName>
        <fullName evidence="2">Uncharacterized protein</fullName>
    </submittedName>
</protein>
<dbReference type="OrthoDB" id="547935at2759"/>
<proteinExistence type="predicted"/>
<evidence type="ECO:0000313" key="2">
    <source>
        <dbReference type="EMBL" id="KAG2426212.1"/>
    </source>
</evidence>
<evidence type="ECO:0000256" key="1">
    <source>
        <dbReference type="SAM" id="MobiDB-lite"/>
    </source>
</evidence>
<dbReference type="Proteomes" id="UP000650467">
    <property type="component" value="Unassembled WGS sequence"/>
</dbReference>
<dbReference type="AlphaFoldDB" id="A0A835SJQ5"/>
<feature type="region of interest" description="Disordered" evidence="1">
    <location>
        <begin position="293"/>
        <end position="329"/>
    </location>
</feature>